<proteinExistence type="predicted"/>
<evidence type="ECO:0000313" key="2">
    <source>
        <dbReference type="EMBL" id="GFS60603.1"/>
    </source>
</evidence>
<accession>A0A8X6IV73</accession>
<dbReference type="EMBL" id="BMAW01047403">
    <property type="protein sequence ID" value="GFS60603.1"/>
    <property type="molecule type" value="Genomic_DNA"/>
</dbReference>
<gene>
    <name evidence="2" type="ORF">NPIL_116781</name>
</gene>
<reference evidence="2" key="1">
    <citation type="submission" date="2020-08" db="EMBL/GenBank/DDBJ databases">
        <title>Multicomponent nature underlies the extraordinary mechanical properties of spider dragline silk.</title>
        <authorList>
            <person name="Kono N."/>
            <person name="Nakamura H."/>
            <person name="Mori M."/>
            <person name="Yoshida Y."/>
            <person name="Ohtoshi R."/>
            <person name="Malay A.D."/>
            <person name="Moran D.A.P."/>
            <person name="Tomita M."/>
            <person name="Numata K."/>
            <person name="Arakawa K."/>
        </authorList>
    </citation>
    <scope>NUCLEOTIDE SEQUENCE</scope>
</reference>
<organism evidence="2 3">
    <name type="scientific">Nephila pilipes</name>
    <name type="common">Giant wood spider</name>
    <name type="synonym">Nephila maculata</name>
    <dbReference type="NCBI Taxonomy" id="299642"/>
    <lineage>
        <taxon>Eukaryota</taxon>
        <taxon>Metazoa</taxon>
        <taxon>Ecdysozoa</taxon>
        <taxon>Arthropoda</taxon>
        <taxon>Chelicerata</taxon>
        <taxon>Arachnida</taxon>
        <taxon>Araneae</taxon>
        <taxon>Araneomorphae</taxon>
        <taxon>Entelegynae</taxon>
        <taxon>Araneoidea</taxon>
        <taxon>Nephilidae</taxon>
        <taxon>Nephila</taxon>
    </lineage>
</organism>
<protein>
    <submittedName>
        <fullName evidence="2">Uncharacterized protein</fullName>
    </submittedName>
</protein>
<evidence type="ECO:0000256" key="1">
    <source>
        <dbReference type="SAM" id="MobiDB-lite"/>
    </source>
</evidence>
<name>A0A8X6IV73_NEPPI</name>
<comment type="caution">
    <text evidence="2">The sequence shown here is derived from an EMBL/GenBank/DDBJ whole genome shotgun (WGS) entry which is preliminary data.</text>
</comment>
<dbReference type="AlphaFoldDB" id="A0A8X6IV73"/>
<keyword evidence="3" id="KW-1185">Reference proteome</keyword>
<dbReference type="Proteomes" id="UP000887013">
    <property type="component" value="Unassembled WGS sequence"/>
</dbReference>
<sequence>MLQVNKEVSGYDTTKQRSKRARERVSTTIHRPRPHITHEMVVAEKESLGCWSEENISLLSRRTTSHNISLVICCARERELRERKRRNAQIPFKRWKAACNVEKAMSFVMSGCHHIFLNKNSSFSNLFP</sequence>
<feature type="region of interest" description="Disordered" evidence="1">
    <location>
        <begin position="1"/>
        <end position="26"/>
    </location>
</feature>
<evidence type="ECO:0000313" key="3">
    <source>
        <dbReference type="Proteomes" id="UP000887013"/>
    </source>
</evidence>